<dbReference type="Gene3D" id="3.40.50.720">
    <property type="entry name" value="NAD(P)-binding Rossmann-like Domain"/>
    <property type="match status" value="1"/>
</dbReference>
<feature type="domain" description="3-hydroxyisobutyrate dehydrogenase-like NAD-binding" evidence="6">
    <location>
        <begin position="167"/>
        <end position="267"/>
    </location>
</feature>
<dbReference type="InterPro" id="IPR006115">
    <property type="entry name" value="6PGDH_NADP-bd"/>
</dbReference>
<dbReference type="InterPro" id="IPR029154">
    <property type="entry name" value="HIBADH-like_NADP-bd"/>
</dbReference>
<dbReference type="OrthoDB" id="9786703at2"/>
<evidence type="ECO:0000256" key="3">
    <source>
        <dbReference type="ARBA" id="ARBA00023027"/>
    </source>
</evidence>
<dbReference type="Proteomes" id="UP000442469">
    <property type="component" value="Unassembled WGS sequence"/>
</dbReference>
<sequence length="274" mass="28866">MRENIGFIGLGLLGLPVAANLLQAGYALTVYNRTADKAEPLVAQGAVQAARPADAVTAGGIVVTLVWDDEALESVVRSEDFLERLGPGGIHVSMSTVSPDTGRKLADLHARHGSVYVEAPVFGRPEAAAARQLWIPVAGPQEAKERLRPVLEAMGARGIFDFGEEAGTAVLVKLIGNFLIVSAARSLEEALGIAERSGVDPKAAVDMLTSTLFPAPIYQTYGQMIAEKTATISQSKIPQKDVGLFLAAAQNAQFPAPLAGLLLDMLEGGDRSRQ</sequence>
<keyword evidence="2" id="KW-0560">Oxidoreductase</keyword>
<dbReference type="InterPro" id="IPR008927">
    <property type="entry name" value="6-PGluconate_DH-like_C_sf"/>
</dbReference>
<dbReference type="PANTHER" id="PTHR43580:SF2">
    <property type="entry name" value="CYTOKINE-LIKE NUCLEAR FACTOR N-PAC"/>
    <property type="match status" value="1"/>
</dbReference>
<evidence type="ECO:0000313" key="8">
    <source>
        <dbReference type="EMBL" id="MUG25595.1"/>
    </source>
</evidence>
<name>A0A090ZSA6_PAEMA</name>
<reference evidence="8 10" key="2">
    <citation type="submission" date="2019-11" db="EMBL/GenBank/DDBJ databases">
        <title>Draft genome sequences of five Paenibacillus species of dairy origin.</title>
        <authorList>
            <person name="Olajide A.M."/>
            <person name="Chen S."/>
            <person name="Lapointe G."/>
        </authorList>
    </citation>
    <scope>NUCLEOTIDE SEQUENCE [LARGE SCALE GENOMIC DNA]</scope>
    <source>
        <strain evidence="8 10">3CT49</strain>
    </source>
</reference>
<dbReference type="PIRSF" id="PIRSF000103">
    <property type="entry name" value="HIBADH"/>
    <property type="match status" value="1"/>
</dbReference>
<dbReference type="AlphaFoldDB" id="A0A090ZSA6"/>
<dbReference type="GO" id="GO:0050661">
    <property type="term" value="F:NADP binding"/>
    <property type="evidence" value="ECO:0007669"/>
    <property type="project" value="InterPro"/>
</dbReference>
<protein>
    <submittedName>
        <fullName evidence="7">NAD binding domain of 6-phosphogluconate dehydrogenase family protein</fullName>
    </submittedName>
    <submittedName>
        <fullName evidence="8">NAD-binding protein</fullName>
    </submittedName>
</protein>
<dbReference type="STRING" id="44252.DJ90_4578"/>
<evidence type="ECO:0000259" key="6">
    <source>
        <dbReference type="Pfam" id="PF14833"/>
    </source>
</evidence>
<evidence type="ECO:0000313" key="7">
    <source>
        <dbReference type="EMBL" id="KFN07001.1"/>
    </source>
</evidence>
<dbReference type="SUPFAM" id="SSF48179">
    <property type="entry name" value="6-phosphogluconate dehydrogenase C-terminal domain-like"/>
    <property type="match status" value="1"/>
</dbReference>
<evidence type="ECO:0000259" key="5">
    <source>
        <dbReference type="Pfam" id="PF03446"/>
    </source>
</evidence>
<organism evidence="7 9">
    <name type="scientific">Paenibacillus macerans</name>
    <name type="common">Bacillus macerans</name>
    <dbReference type="NCBI Taxonomy" id="44252"/>
    <lineage>
        <taxon>Bacteria</taxon>
        <taxon>Bacillati</taxon>
        <taxon>Bacillota</taxon>
        <taxon>Bacilli</taxon>
        <taxon>Bacillales</taxon>
        <taxon>Paenibacillaceae</taxon>
        <taxon>Paenibacillus</taxon>
    </lineage>
</organism>
<reference evidence="7 9" key="1">
    <citation type="submission" date="2014-04" db="EMBL/GenBank/DDBJ databases">
        <authorList>
            <person name="Bishop-Lilly K.A."/>
            <person name="Broomall S.M."/>
            <person name="Chain P.S."/>
            <person name="Chertkov O."/>
            <person name="Coyne S.R."/>
            <person name="Daligault H.E."/>
            <person name="Davenport K.W."/>
            <person name="Erkkila T."/>
            <person name="Frey K.G."/>
            <person name="Gibbons H.S."/>
            <person name="Gu W."/>
            <person name="Jaissle J."/>
            <person name="Johnson S.L."/>
            <person name="Koroleva G.I."/>
            <person name="Ladner J.T."/>
            <person name="Lo C.-C."/>
            <person name="Minogue T.D."/>
            <person name="Munk C."/>
            <person name="Palacios G.F."/>
            <person name="Redden C.L."/>
            <person name="Rosenzweig C.N."/>
            <person name="Scholz M.B."/>
            <person name="Teshima H."/>
            <person name="Xu Y."/>
        </authorList>
    </citation>
    <scope>NUCLEOTIDE SEQUENCE [LARGE SCALE GENOMIC DNA]</scope>
    <source>
        <strain evidence="7 9">8244</strain>
    </source>
</reference>
<evidence type="ECO:0000313" key="9">
    <source>
        <dbReference type="Proteomes" id="UP000029278"/>
    </source>
</evidence>
<comment type="caution">
    <text evidence="7">The sequence shown here is derived from an EMBL/GenBank/DDBJ whole genome shotgun (WGS) entry which is preliminary data.</text>
</comment>
<dbReference type="GO" id="GO:0051287">
    <property type="term" value="F:NAD binding"/>
    <property type="evidence" value="ECO:0007669"/>
    <property type="project" value="InterPro"/>
</dbReference>
<evidence type="ECO:0000256" key="2">
    <source>
        <dbReference type="ARBA" id="ARBA00023002"/>
    </source>
</evidence>
<feature type="domain" description="6-phosphogluconate dehydrogenase NADP-binding" evidence="5">
    <location>
        <begin position="4"/>
        <end position="157"/>
    </location>
</feature>
<dbReference type="Pfam" id="PF03446">
    <property type="entry name" value="NAD_binding_2"/>
    <property type="match status" value="1"/>
</dbReference>
<feature type="active site" evidence="4">
    <location>
        <position position="173"/>
    </location>
</feature>
<dbReference type="Proteomes" id="UP000029278">
    <property type="component" value="Unassembled WGS sequence"/>
</dbReference>
<dbReference type="HOGENOM" id="CLU_035117_0_1_9"/>
<dbReference type="Pfam" id="PF14833">
    <property type="entry name" value="NAD_binding_11"/>
    <property type="match status" value="1"/>
</dbReference>
<dbReference type="InterPro" id="IPR015815">
    <property type="entry name" value="HIBADH-related"/>
</dbReference>
<keyword evidence="9" id="KW-1185">Reference proteome</keyword>
<dbReference type="GO" id="GO:0016491">
    <property type="term" value="F:oxidoreductase activity"/>
    <property type="evidence" value="ECO:0007669"/>
    <property type="project" value="UniProtKB-KW"/>
</dbReference>
<proteinExistence type="inferred from homology"/>
<dbReference type="GeneID" id="77009702"/>
<dbReference type="PATRIC" id="fig|44252.3.peg.3969"/>
<dbReference type="PANTHER" id="PTHR43580">
    <property type="entry name" value="OXIDOREDUCTASE GLYR1-RELATED"/>
    <property type="match status" value="1"/>
</dbReference>
<gene>
    <name evidence="7" type="ORF">DJ90_4578</name>
    <name evidence="8" type="ORF">GNQ08_24855</name>
</gene>
<comment type="similarity">
    <text evidence="1">Belongs to the HIBADH-related family.</text>
</comment>
<dbReference type="EMBL" id="WNZZ01000027">
    <property type="protein sequence ID" value="MUG25595.1"/>
    <property type="molecule type" value="Genomic_DNA"/>
</dbReference>
<dbReference type="RefSeq" id="WP_051985727.1">
    <property type="nucleotide sequence ID" value="NZ_BGML01000007.1"/>
</dbReference>
<evidence type="ECO:0000256" key="1">
    <source>
        <dbReference type="ARBA" id="ARBA00009080"/>
    </source>
</evidence>
<dbReference type="InterPro" id="IPR013328">
    <property type="entry name" value="6PGD_dom2"/>
</dbReference>
<accession>A0A090ZSA6</accession>
<dbReference type="SUPFAM" id="SSF51735">
    <property type="entry name" value="NAD(P)-binding Rossmann-fold domains"/>
    <property type="match status" value="1"/>
</dbReference>
<evidence type="ECO:0000313" key="10">
    <source>
        <dbReference type="Proteomes" id="UP000442469"/>
    </source>
</evidence>
<dbReference type="InterPro" id="IPR051265">
    <property type="entry name" value="HIBADH-related_NP60_sf"/>
</dbReference>
<dbReference type="InterPro" id="IPR036291">
    <property type="entry name" value="NAD(P)-bd_dom_sf"/>
</dbReference>
<keyword evidence="3" id="KW-0520">NAD</keyword>
<dbReference type="Gene3D" id="1.10.1040.10">
    <property type="entry name" value="N-(1-d-carboxylethyl)-l-norvaline Dehydrogenase, domain 2"/>
    <property type="match status" value="1"/>
</dbReference>
<evidence type="ECO:0000256" key="4">
    <source>
        <dbReference type="PIRSR" id="PIRSR000103-1"/>
    </source>
</evidence>
<dbReference type="EMBL" id="JMQA01000036">
    <property type="protein sequence ID" value="KFN07001.1"/>
    <property type="molecule type" value="Genomic_DNA"/>
</dbReference>